<dbReference type="GO" id="GO:0052621">
    <property type="term" value="F:diguanylate cyclase activity"/>
    <property type="evidence" value="ECO:0007669"/>
    <property type="project" value="UniProtKB-EC"/>
</dbReference>
<keyword evidence="4" id="KW-0472">Membrane</keyword>
<name>A0A845UVB1_9GAMM</name>
<dbReference type="SMART" id="SM00267">
    <property type="entry name" value="GGDEF"/>
    <property type="match status" value="1"/>
</dbReference>
<dbReference type="InterPro" id="IPR000160">
    <property type="entry name" value="GGDEF_dom"/>
</dbReference>
<dbReference type="AlphaFoldDB" id="A0A845UVB1"/>
<proteinExistence type="predicted"/>
<keyword evidence="4" id="KW-1133">Transmembrane helix</keyword>
<keyword evidence="7" id="KW-1185">Reference proteome</keyword>
<dbReference type="InterPro" id="IPR011990">
    <property type="entry name" value="TPR-like_helical_dom_sf"/>
</dbReference>
<comment type="catalytic activity">
    <reaction evidence="2">
        <text>2 GTP = 3',3'-c-di-GMP + 2 diphosphate</text>
        <dbReference type="Rhea" id="RHEA:24898"/>
        <dbReference type="ChEBI" id="CHEBI:33019"/>
        <dbReference type="ChEBI" id="CHEBI:37565"/>
        <dbReference type="ChEBI" id="CHEBI:58805"/>
        <dbReference type="EC" id="2.7.7.65"/>
    </reaction>
</comment>
<feature type="domain" description="GGDEF" evidence="5">
    <location>
        <begin position="440"/>
        <end position="569"/>
    </location>
</feature>
<dbReference type="EC" id="2.7.7.65" evidence="1"/>
<dbReference type="RefSeq" id="WP_164209816.1">
    <property type="nucleotide sequence ID" value="NZ_JAAGSC010000031.1"/>
</dbReference>
<dbReference type="PROSITE" id="PS50887">
    <property type="entry name" value="GGDEF"/>
    <property type="match status" value="1"/>
</dbReference>
<protein>
    <recommendedName>
        <fullName evidence="1">diguanylate cyclase</fullName>
        <ecNumber evidence="1">2.7.7.65</ecNumber>
    </recommendedName>
</protein>
<accession>A0A845UVB1</accession>
<dbReference type="EMBL" id="JAAGSC010000031">
    <property type="protein sequence ID" value="NDY94518.1"/>
    <property type="molecule type" value="Genomic_DNA"/>
</dbReference>
<dbReference type="Gene3D" id="3.30.70.270">
    <property type="match status" value="1"/>
</dbReference>
<feature type="coiled-coil region" evidence="3">
    <location>
        <begin position="347"/>
        <end position="374"/>
    </location>
</feature>
<evidence type="ECO:0000313" key="6">
    <source>
        <dbReference type="EMBL" id="NDY94518.1"/>
    </source>
</evidence>
<evidence type="ECO:0000259" key="5">
    <source>
        <dbReference type="PROSITE" id="PS50887"/>
    </source>
</evidence>
<dbReference type="InterPro" id="IPR019734">
    <property type="entry name" value="TPR_rpt"/>
</dbReference>
<organism evidence="6 7">
    <name type="scientific">Wenzhouxiangella limi</name>
    <dbReference type="NCBI Taxonomy" id="2707351"/>
    <lineage>
        <taxon>Bacteria</taxon>
        <taxon>Pseudomonadati</taxon>
        <taxon>Pseudomonadota</taxon>
        <taxon>Gammaproteobacteria</taxon>
        <taxon>Chromatiales</taxon>
        <taxon>Wenzhouxiangellaceae</taxon>
        <taxon>Wenzhouxiangella</taxon>
    </lineage>
</organism>
<dbReference type="Proteomes" id="UP000484885">
    <property type="component" value="Unassembled WGS sequence"/>
</dbReference>
<dbReference type="InterPro" id="IPR043128">
    <property type="entry name" value="Rev_trsase/Diguanyl_cyclase"/>
</dbReference>
<sequence>MSSALWVSTVMASDLPDFRRTLDEARRVSDQDWQQAQMLLDELAPVIDRAGQREYVDFHLLQARHRVLADRSEEALARTRELLALDLPDDQRLRALQFSANIGVLLRRYEAAFGALSEALAIEVDPENPAPRVSTLNMAAYMFGRVGEHERGIDYGEQAVSLAREMDDPAQVCVALQRLAPVYKWAERPEEAEQAYRAGIERCSEIDNALFVGVLQHGLADLLRRQGRPEEALALVESAIAALEASVYPLGEFEARLVRAETLHAMDSLPSSGRDELIRLAAYFGERELWDQQARLEALKAELAEEEGDFPGALLHLRRFIKARESFLGRERSMRLAYLEVEFDSQLQRQQIRLLRESTRVAQLEARAAAQQRQIRGFGVLLVALVFLAMVGLLVRVFRSRRRFQALSRSDGLSGLANHTWFFEQAQALLDHAAAEPRHGRAVLVAADIDHFKNVNDIHGHRVGDEVLGRTARRLREVFPEQALVGRIGGEEFAVLVAGKTLEDVLTCIERFRAPDPSAGRDGDPVVTVSFGLSCYRAGDDIHSLRERADRALYQAKQEGRDRHVLDESCLPAPR</sequence>
<dbReference type="PANTHER" id="PTHR45138:SF9">
    <property type="entry name" value="DIGUANYLATE CYCLASE DGCM-RELATED"/>
    <property type="match status" value="1"/>
</dbReference>
<evidence type="ECO:0000256" key="3">
    <source>
        <dbReference type="SAM" id="Coils"/>
    </source>
</evidence>
<comment type="caution">
    <text evidence="6">The sequence shown here is derived from an EMBL/GenBank/DDBJ whole genome shotgun (WGS) entry which is preliminary data.</text>
</comment>
<dbReference type="InterPro" id="IPR029787">
    <property type="entry name" value="Nucleotide_cyclase"/>
</dbReference>
<feature type="transmembrane region" description="Helical" evidence="4">
    <location>
        <begin position="377"/>
        <end position="398"/>
    </location>
</feature>
<dbReference type="SUPFAM" id="SSF55073">
    <property type="entry name" value="Nucleotide cyclase"/>
    <property type="match status" value="1"/>
</dbReference>
<dbReference type="Gene3D" id="1.25.40.10">
    <property type="entry name" value="Tetratricopeptide repeat domain"/>
    <property type="match status" value="1"/>
</dbReference>
<keyword evidence="4" id="KW-0812">Transmembrane</keyword>
<evidence type="ECO:0000256" key="1">
    <source>
        <dbReference type="ARBA" id="ARBA00012528"/>
    </source>
</evidence>
<evidence type="ECO:0000256" key="4">
    <source>
        <dbReference type="SAM" id="Phobius"/>
    </source>
</evidence>
<keyword evidence="3" id="KW-0175">Coiled coil</keyword>
<dbReference type="Pfam" id="PF13424">
    <property type="entry name" value="TPR_12"/>
    <property type="match status" value="1"/>
</dbReference>
<reference evidence="6 7" key="1">
    <citation type="submission" date="2020-02" db="EMBL/GenBank/DDBJ databases">
        <authorList>
            <person name="Zhang X.-Y."/>
        </authorList>
    </citation>
    <scope>NUCLEOTIDE SEQUENCE [LARGE SCALE GENOMIC DNA]</scope>
    <source>
        <strain evidence="6 7">C33</strain>
    </source>
</reference>
<evidence type="ECO:0000313" key="7">
    <source>
        <dbReference type="Proteomes" id="UP000484885"/>
    </source>
</evidence>
<dbReference type="InterPro" id="IPR050469">
    <property type="entry name" value="Diguanylate_Cyclase"/>
</dbReference>
<dbReference type="Pfam" id="PF00990">
    <property type="entry name" value="GGDEF"/>
    <property type="match status" value="1"/>
</dbReference>
<dbReference type="CDD" id="cd01949">
    <property type="entry name" value="GGDEF"/>
    <property type="match status" value="1"/>
</dbReference>
<evidence type="ECO:0000256" key="2">
    <source>
        <dbReference type="ARBA" id="ARBA00034247"/>
    </source>
</evidence>
<dbReference type="SUPFAM" id="SSF48452">
    <property type="entry name" value="TPR-like"/>
    <property type="match status" value="1"/>
</dbReference>
<dbReference type="NCBIfam" id="TIGR00254">
    <property type="entry name" value="GGDEF"/>
    <property type="match status" value="1"/>
</dbReference>
<dbReference type="PANTHER" id="PTHR45138">
    <property type="entry name" value="REGULATORY COMPONENTS OF SENSORY TRANSDUCTION SYSTEM"/>
    <property type="match status" value="1"/>
</dbReference>
<gene>
    <name evidence="6" type="ORF">G3I74_02070</name>
</gene>
<dbReference type="SMART" id="SM00028">
    <property type="entry name" value="TPR"/>
    <property type="match status" value="4"/>
</dbReference>